<reference evidence="1 2" key="1">
    <citation type="submission" date="2019-02" db="EMBL/GenBank/DDBJ databases">
        <title>Genome sequencing of the rare red list fungi Phellinidium pouzarii.</title>
        <authorList>
            <person name="Buettner E."/>
            <person name="Kellner H."/>
        </authorList>
    </citation>
    <scope>NUCLEOTIDE SEQUENCE [LARGE SCALE GENOMIC DNA]</scope>
    <source>
        <strain evidence="1 2">DSM 108285</strain>
    </source>
</reference>
<protein>
    <submittedName>
        <fullName evidence="1">Uncharacterized protein</fullName>
    </submittedName>
</protein>
<evidence type="ECO:0000313" key="1">
    <source>
        <dbReference type="EMBL" id="THH05819.1"/>
    </source>
</evidence>
<keyword evidence="2" id="KW-1185">Reference proteome</keyword>
<proteinExistence type="predicted"/>
<gene>
    <name evidence="1" type="ORF">EW145_g4521</name>
</gene>
<dbReference type="Proteomes" id="UP000308199">
    <property type="component" value="Unassembled WGS sequence"/>
</dbReference>
<dbReference type="EMBL" id="SGPK01000235">
    <property type="protein sequence ID" value="THH05819.1"/>
    <property type="molecule type" value="Genomic_DNA"/>
</dbReference>
<dbReference type="OrthoDB" id="2802356at2759"/>
<accession>A0A4S4L3E5</accession>
<evidence type="ECO:0000313" key="2">
    <source>
        <dbReference type="Proteomes" id="UP000308199"/>
    </source>
</evidence>
<dbReference type="AlphaFoldDB" id="A0A4S4L3E5"/>
<comment type="caution">
    <text evidence="1">The sequence shown here is derived from an EMBL/GenBank/DDBJ whole genome shotgun (WGS) entry which is preliminary data.</text>
</comment>
<name>A0A4S4L3E5_9AGAM</name>
<sequence length="381" mass="40424">MAFYDQYRTAPGWGTSGYQFVSPQMPSYQPQPNWGGLDYYNAHSGGQTDPYVYDYARNRVRNYPGAGVGLEEAKIWHRRAYGGLGDIRRMLPSDIGAAAAYEVWRNWKHHYGVYGQPLAGDPERQQDALMGLAVSEAKRLWDYTGHPPNAYGRLEAVEAAAGTASRILNQVWALEEGASYGGFAGAGRLSRRASAVSLRGRSLSRAASPFMPDGYAGSTFGDGYGGVPGGSVYGGGGGSVYGGVGGSTYGGAYDDYDGAATAGALARRRSFSGAPGAYTPSVPGAGYTTPMAPSYGMPMTGSYSTYGGGGGRPRVRMAATGTDIVDIARARAIGQIDITIAIAAAATVRRTGPTMSRIRFRTDIDPAFFLHSLLFAEYLLY</sequence>
<organism evidence="1 2">
    <name type="scientific">Phellinidium pouzarii</name>
    <dbReference type="NCBI Taxonomy" id="167371"/>
    <lineage>
        <taxon>Eukaryota</taxon>
        <taxon>Fungi</taxon>
        <taxon>Dikarya</taxon>
        <taxon>Basidiomycota</taxon>
        <taxon>Agaricomycotina</taxon>
        <taxon>Agaricomycetes</taxon>
        <taxon>Hymenochaetales</taxon>
        <taxon>Hymenochaetaceae</taxon>
        <taxon>Phellinidium</taxon>
    </lineage>
</organism>